<evidence type="ECO:0000256" key="1">
    <source>
        <dbReference type="SAM" id="MobiDB-lite"/>
    </source>
</evidence>
<dbReference type="Pfam" id="PF15752">
    <property type="entry name" value="DUF4688"/>
    <property type="match status" value="1"/>
</dbReference>
<dbReference type="EMBL" id="KL309942">
    <property type="protein sequence ID" value="KFP52869.1"/>
    <property type="molecule type" value="Genomic_DNA"/>
</dbReference>
<accession>A0A091L901</accession>
<evidence type="ECO:0000313" key="3">
    <source>
        <dbReference type="Proteomes" id="UP000053745"/>
    </source>
</evidence>
<dbReference type="AlphaFoldDB" id="A0A091L901"/>
<dbReference type="PANTHER" id="PTHR35674:SF1">
    <property type="entry name" value="CDNA SEQUENCE CK137956"/>
    <property type="match status" value="1"/>
</dbReference>
<feature type="compositionally biased region" description="Low complexity" evidence="1">
    <location>
        <begin position="85"/>
        <end position="105"/>
    </location>
</feature>
<gene>
    <name evidence="2" type="ORF">N323_05602</name>
</gene>
<name>A0A091L901_CATAU</name>
<proteinExistence type="predicted"/>
<sequence length="122" mass="12864">MKLRALCDAQLSAKSVITSLLYSAKSHKNSNGLEDGSITGAHSMEGSKLEVPFLLKYTDTAKGAGNQVMAEETKVVKEFIQNSSFSSAKSSTAVSSTTTAESQAAGQKQQLPPFAKICSKSD</sequence>
<feature type="region of interest" description="Disordered" evidence="1">
    <location>
        <begin position="85"/>
        <end position="122"/>
    </location>
</feature>
<dbReference type="InterPro" id="IPR031496">
    <property type="entry name" value="DUF4688"/>
</dbReference>
<feature type="non-terminal residue" evidence="2">
    <location>
        <position position="122"/>
    </location>
</feature>
<dbReference type="OrthoDB" id="9948768at2759"/>
<keyword evidence="3" id="KW-1185">Reference proteome</keyword>
<dbReference type="PANTHER" id="PTHR35674">
    <property type="entry name" value="CDNA SEQUENCE CK137956"/>
    <property type="match status" value="1"/>
</dbReference>
<protein>
    <submittedName>
        <fullName evidence="2">Uncharacterized protein C1orf94</fullName>
    </submittedName>
</protein>
<evidence type="ECO:0000313" key="2">
    <source>
        <dbReference type="EMBL" id="KFP52869.1"/>
    </source>
</evidence>
<reference evidence="2 3" key="1">
    <citation type="submission" date="2014-04" db="EMBL/GenBank/DDBJ databases">
        <title>Genome evolution of avian class.</title>
        <authorList>
            <person name="Zhang G."/>
            <person name="Li C."/>
        </authorList>
    </citation>
    <scope>NUCLEOTIDE SEQUENCE [LARGE SCALE GENOMIC DNA]</scope>
    <source>
        <strain evidence="2">BGI_N323</strain>
    </source>
</reference>
<organism evidence="2 3">
    <name type="scientific">Cathartes aura</name>
    <name type="common">Turkey vulture</name>
    <name type="synonym">Vultur aura</name>
    <dbReference type="NCBI Taxonomy" id="43455"/>
    <lineage>
        <taxon>Eukaryota</taxon>
        <taxon>Metazoa</taxon>
        <taxon>Chordata</taxon>
        <taxon>Craniata</taxon>
        <taxon>Vertebrata</taxon>
        <taxon>Euteleostomi</taxon>
        <taxon>Archelosauria</taxon>
        <taxon>Archosauria</taxon>
        <taxon>Dinosauria</taxon>
        <taxon>Saurischia</taxon>
        <taxon>Theropoda</taxon>
        <taxon>Coelurosauria</taxon>
        <taxon>Aves</taxon>
        <taxon>Neognathae</taxon>
        <taxon>Neoaves</taxon>
        <taxon>Telluraves</taxon>
        <taxon>Accipitrimorphae</taxon>
        <taxon>Accipitriformes</taxon>
        <taxon>Cathartidae</taxon>
        <taxon>Cathartes</taxon>
    </lineage>
</organism>
<dbReference type="Proteomes" id="UP000053745">
    <property type="component" value="Unassembled WGS sequence"/>
</dbReference>